<dbReference type="PROSITE" id="PS00330">
    <property type="entry name" value="HEMOLYSIN_CALCIUM"/>
    <property type="match status" value="4"/>
</dbReference>
<keyword evidence="1" id="KW-0106">Calcium</keyword>
<dbReference type="Gene3D" id="2.60.40.10">
    <property type="entry name" value="Immunoglobulins"/>
    <property type="match status" value="3"/>
</dbReference>
<dbReference type="InterPro" id="IPR002035">
    <property type="entry name" value="VWF_A"/>
</dbReference>
<dbReference type="EMBL" id="JAGDFX010000002">
    <property type="protein sequence ID" value="MBO1518543.1"/>
    <property type="molecule type" value="Genomic_DNA"/>
</dbReference>
<dbReference type="SMART" id="SM00327">
    <property type="entry name" value="VWA"/>
    <property type="match status" value="1"/>
</dbReference>
<gene>
    <name evidence="3" type="ORF">J3U76_02635</name>
</gene>
<dbReference type="InterPro" id="IPR013783">
    <property type="entry name" value="Ig-like_fold"/>
</dbReference>
<dbReference type="InterPro" id="IPR018511">
    <property type="entry name" value="Hemolysin-typ_Ca-bd_CS"/>
</dbReference>
<dbReference type="InterPro" id="IPR036465">
    <property type="entry name" value="vWFA_dom_sf"/>
</dbReference>
<dbReference type="SUPFAM" id="SSF53300">
    <property type="entry name" value="vWA-like"/>
    <property type="match status" value="1"/>
</dbReference>
<comment type="caution">
    <text evidence="3">The sequence shown here is derived from an EMBL/GenBank/DDBJ whole genome shotgun (WGS) entry which is preliminary data.</text>
</comment>
<dbReference type="NCBIfam" id="NF012196">
    <property type="entry name" value="Ig_like_ice"/>
    <property type="match status" value="3"/>
</dbReference>
<evidence type="ECO:0000259" key="2">
    <source>
        <dbReference type="PROSITE" id="PS50234"/>
    </source>
</evidence>
<dbReference type="InterPro" id="IPR047777">
    <property type="entry name" value="LapA-like_RM"/>
</dbReference>
<dbReference type="Pfam" id="PF19078">
    <property type="entry name" value="Big_12"/>
    <property type="match status" value="1"/>
</dbReference>
<evidence type="ECO:0000313" key="4">
    <source>
        <dbReference type="Proteomes" id="UP000664882"/>
    </source>
</evidence>
<evidence type="ECO:0000313" key="3">
    <source>
        <dbReference type="EMBL" id="MBO1518543.1"/>
    </source>
</evidence>
<reference evidence="3 4" key="1">
    <citation type="submission" date="2021-03" db="EMBL/GenBank/DDBJ databases">
        <title>Oceanisphaera sp. nov., isolated from the intestine.</title>
        <authorList>
            <person name="Zhao L.-H."/>
            <person name="Shi L.-F."/>
        </authorList>
    </citation>
    <scope>NUCLEOTIDE SEQUENCE [LARGE SCALE GENOMIC DNA]</scope>
    <source>
        <strain evidence="3 4">DM8</strain>
    </source>
</reference>
<dbReference type="PRINTS" id="PR00313">
    <property type="entry name" value="CABNDNGRPT"/>
</dbReference>
<evidence type="ECO:0000256" key="1">
    <source>
        <dbReference type="ARBA" id="ARBA00022837"/>
    </source>
</evidence>
<dbReference type="RefSeq" id="WP_208004117.1">
    <property type="nucleotide sequence ID" value="NZ_JAGDFX010000002.1"/>
</dbReference>
<name>A0ABS3ND75_9GAMM</name>
<dbReference type="Gene3D" id="3.40.50.410">
    <property type="entry name" value="von Willebrand factor, type A domain"/>
    <property type="match status" value="1"/>
</dbReference>
<dbReference type="PROSITE" id="PS50234">
    <property type="entry name" value="VWFA"/>
    <property type="match status" value="1"/>
</dbReference>
<keyword evidence="4" id="KW-1185">Reference proteome</keyword>
<dbReference type="SUPFAM" id="SSF51120">
    <property type="entry name" value="beta-Roll"/>
    <property type="match status" value="1"/>
</dbReference>
<organism evidence="3 4">
    <name type="scientific">Oceanisphaera pacifica</name>
    <dbReference type="NCBI Taxonomy" id="2818389"/>
    <lineage>
        <taxon>Bacteria</taxon>
        <taxon>Pseudomonadati</taxon>
        <taxon>Pseudomonadota</taxon>
        <taxon>Gammaproteobacteria</taxon>
        <taxon>Aeromonadales</taxon>
        <taxon>Aeromonadaceae</taxon>
        <taxon>Oceanisphaera</taxon>
    </lineage>
</organism>
<feature type="domain" description="VWFA" evidence="2">
    <location>
        <begin position="877"/>
        <end position="1018"/>
    </location>
</feature>
<proteinExistence type="predicted"/>
<sequence>MEQIQETATVTALIGNAFVLRANGEKVALKQGDILSPGTIIMTEAGAEVVVTGPDFNLALGENSLTEIPAELLETAEAPTILSNNSDEVSDLQAAILDGMDPTQAFEAAAAGPAAPGPGVAAADGSGNGGFVVVSRSGDSLIAEAGFDTAVASTVLDDGPNNTLTDIIDTQGPEVIVTINDDGTVSFEFDKEIIGFDETDIVVENGTIVEGTLTQDPNDPNKWIAELKPDDGLEGDVTVTVPEGSYTDTVGNPGNEGSDEKFFDTLPPEANISINVIAGDDVVNAAEAAADVTLSGSVGGDAKAGDVVTVTVNGTEYTTVVNADGVSWNVDVAGSELLADADQKIEATVAASDAAGNTVTANDERPYGVDTEIEANISINVIAGDDVVNAAEAAADVTLSGSVGGDAKAGDVVTVTVNGTEYTTVVNADGVSWNVDVAGSELLADADQKIEATVTASDAAGNTVTASAERPYGVDTEIEANISINVIAGDDVVNAAEAAADVTLSGSVGGDAKAGDVVTVTVNGTEYTTVVNADGVSWNVDVAGSELLADADQKIEATVAASDAAGNTVTANDERPYGVDTVAPTVEAALISVSEEGLAGGIPDNDGEPSDTTDNAFASGNLAPSETVTIKLVEPVTTLKSNGDTVAWNLSTDGKTLTGSTTIGGVSKAIIIVTVNDAGKVDVVLKAAVDHPDMTKEDILSLVIGVEVSDMSGNVTQSTVVINIEDDSPTIEVSGALEVESGNLSTTGQLAIDFGADGAAATGSITVNGTDFALPASGDTVTITGTHGQLVVDSAGEYTYTANAYTGGKGDAFKFEVTDGDGDVAETTLNVGITDLNYEIQIGTKGDDDLRSTENTHSIIIGDTPTTPITETGQNYNLAFIVDSSGSMGNQGVADAKSSINTVIESLKASALEDGSGTVNIYISDFDSSVRSTVTFDLTDGDLDSKLANFLNSMTNGGGTNYEAAFKDAANWFQSGTATSNVDAKDLTYFITDGKPTYYESKEVKVLNNVDADTQNIGTTKTVGSWWSGTTTYTVRADGKGGNEWSVTGGNGRDTTNTVEYHSKAAFELLKEQSTVEAIGLGSNVSNSDLEPYDSDGQVQTGIDPSDLADAILGTTVDVPMGEDSITGGDGNDILFGDSFILDGADTGISTRGALQSYVAGQLGKPVSETTNQDIHQYITENHSEFDRSTDLDSDDNITGGAGNDIIYGGGGNDIIDGGAGNDIIYGGAGNDIISGGTGEDHITGGLGDDIIDLGLNDGAIDIVYWTAEEAQSGQVQNDVIESFELGVDKLDFSDFLTDDEKDNLDEHLSVNEVDGEAVITVTTDSNAELNITLDGIAYDGSSDADLLNSVLTTELLNNLNNG</sequence>
<dbReference type="Gene3D" id="2.150.10.10">
    <property type="entry name" value="Serralysin-like metalloprotease, C-terminal"/>
    <property type="match status" value="1"/>
</dbReference>
<dbReference type="NCBIfam" id="NF033510">
    <property type="entry name" value="Ca_tandemer"/>
    <property type="match status" value="3"/>
</dbReference>
<dbReference type="InterPro" id="IPR044048">
    <property type="entry name" value="Big_12"/>
</dbReference>
<dbReference type="InterPro" id="IPR001343">
    <property type="entry name" value="Hemolysn_Ca-bd"/>
</dbReference>
<protein>
    <submittedName>
        <fullName evidence="3">Retention module-containing protein</fullName>
    </submittedName>
</protein>
<dbReference type="NCBIfam" id="NF033682">
    <property type="entry name" value="retention_LapA"/>
    <property type="match status" value="1"/>
</dbReference>
<dbReference type="InterPro" id="IPR049826">
    <property type="entry name" value="Ig-like_ice"/>
</dbReference>
<dbReference type="InterPro" id="IPR011049">
    <property type="entry name" value="Serralysin-like_metalloprot_C"/>
</dbReference>
<accession>A0ABS3ND75</accession>
<dbReference type="Pfam" id="PF00353">
    <property type="entry name" value="HemolysinCabind"/>
    <property type="match status" value="3"/>
</dbReference>
<dbReference type="CDD" id="cd00198">
    <property type="entry name" value="vWFA"/>
    <property type="match status" value="1"/>
</dbReference>
<dbReference type="Pfam" id="PF00092">
    <property type="entry name" value="VWA"/>
    <property type="match status" value="1"/>
</dbReference>
<dbReference type="Proteomes" id="UP000664882">
    <property type="component" value="Unassembled WGS sequence"/>
</dbReference>